<keyword evidence="1" id="KW-1133">Transmembrane helix</keyword>
<evidence type="ECO:0000256" key="1">
    <source>
        <dbReference type="SAM" id="Phobius"/>
    </source>
</evidence>
<dbReference type="EMBL" id="MK072244">
    <property type="protein sequence ID" value="AYV80494.1"/>
    <property type="molecule type" value="Genomic_DNA"/>
</dbReference>
<sequence>MSPPRIYGCIITPQKFFNWPLLVLFVVFFIPGITMIFYGVRYYEENSAYNKLYGSTTEYYVTWNANYFKQADGFALPDLLVERIPKVNNSLILCENVSSAILDEGYGFTQCVKDDCIEMGGCRPCDYVCVGGDCQESQGAEICASQMVLQGCSVIYYPLETSYACDNYPSDAVITCNETCSSIQCQSRSVCDCTLCTKMALQVYNFNVDNMVTKSGQFRYLADDKEYNSSEEYNTVCNIDDPNCNIYYVNLQGHNAEYTYVDAPIWGDMITSIDPLGIYYNINNPVETIGSLEETGSFIVLIIFGVITTLVALLILFYVIYRSFNIVEYNNGRTKSIV</sequence>
<keyword evidence="1" id="KW-0472">Membrane</keyword>
<proteinExistence type="predicted"/>
<feature type="transmembrane region" description="Helical" evidence="1">
    <location>
        <begin position="21"/>
        <end position="40"/>
    </location>
</feature>
<keyword evidence="1" id="KW-0812">Transmembrane</keyword>
<protein>
    <submittedName>
        <fullName evidence="2">Uncharacterized protein</fullName>
    </submittedName>
</protein>
<name>A0A3G5A1X0_9VIRU</name>
<feature type="transmembrane region" description="Helical" evidence="1">
    <location>
        <begin position="298"/>
        <end position="321"/>
    </location>
</feature>
<organism evidence="2">
    <name type="scientific">Harvfovirus sp</name>
    <dbReference type="NCBI Taxonomy" id="2487768"/>
    <lineage>
        <taxon>Viruses</taxon>
        <taxon>Varidnaviria</taxon>
        <taxon>Bamfordvirae</taxon>
        <taxon>Nucleocytoviricota</taxon>
        <taxon>Megaviricetes</taxon>
        <taxon>Imitervirales</taxon>
        <taxon>Mimiviridae</taxon>
        <taxon>Klosneuvirinae</taxon>
    </lineage>
</organism>
<evidence type="ECO:0000313" key="2">
    <source>
        <dbReference type="EMBL" id="AYV80494.1"/>
    </source>
</evidence>
<gene>
    <name evidence="2" type="ORF">Harvfovirus2_24</name>
</gene>
<accession>A0A3G5A1X0</accession>
<reference evidence="2" key="1">
    <citation type="submission" date="2018-10" db="EMBL/GenBank/DDBJ databases">
        <title>Hidden diversity of soil giant viruses.</title>
        <authorList>
            <person name="Schulz F."/>
            <person name="Alteio L."/>
            <person name="Goudeau D."/>
            <person name="Ryan E.M."/>
            <person name="Malmstrom R.R."/>
            <person name="Blanchard J."/>
            <person name="Woyke T."/>
        </authorList>
    </citation>
    <scope>NUCLEOTIDE SEQUENCE</scope>
    <source>
        <strain evidence="2">HAV1</strain>
    </source>
</reference>